<sequence length="87" mass="9461">MDADFPTGSSGSSVAISNFTVRLRNDFLDGIEDACPFLPHDTLVMQFEESILRSGRLDDEEGSRIAPQMSPVATDDGYFSLTVRSSA</sequence>
<proteinExistence type="predicted"/>
<dbReference type="AlphaFoldDB" id="A0A6C0IYZ0"/>
<organism evidence="1">
    <name type="scientific">viral metagenome</name>
    <dbReference type="NCBI Taxonomy" id="1070528"/>
    <lineage>
        <taxon>unclassified sequences</taxon>
        <taxon>metagenomes</taxon>
        <taxon>organismal metagenomes</taxon>
    </lineage>
</organism>
<dbReference type="EMBL" id="MN740283">
    <property type="protein sequence ID" value="QHT97800.1"/>
    <property type="molecule type" value="Genomic_DNA"/>
</dbReference>
<accession>A0A6C0IYZ0</accession>
<reference evidence="1" key="1">
    <citation type="journal article" date="2020" name="Nature">
        <title>Giant virus diversity and host interactions through global metagenomics.</title>
        <authorList>
            <person name="Schulz F."/>
            <person name="Roux S."/>
            <person name="Paez-Espino D."/>
            <person name="Jungbluth S."/>
            <person name="Walsh D.A."/>
            <person name="Denef V.J."/>
            <person name="McMahon K.D."/>
            <person name="Konstantinidis K.T."/>
            <person name="Eloe-Fadrosh E.A."/>
            <person name="Kyrpides N.C."/>
            <person name="Woyke T."/>
        </authorList>
    </citation>
    <scope>NUCLEOTIDE SEQUENCE</scope>
    <source>
        <strain evidence="1">GVMAG-M-3300025572-1</strain>
    </source>
</reference>
<protein>
    <submittedName>
        <fullName evidence="1">Uncharacterized protein</fullName>
    </submittedName>
</protein>
<name>A0A6C0IYZ0_9ZZZZ</name>
<evidence type="ECO:0000313" key="1">
    <source>
        <dbReference type="EMBL" id="QHT97800.1"/>
    </source>
</evidence>